<dbReference type="GO" id="GO:0006281">
    <property type="term" value="P:DNA repair"/>
    <property type="evidence" value="ECO:0007669"/>
    <property type="project" value="UniProtKB-KW"/>
</dbReference>
<dbReference type="InterPro" id="IPR038726">
    <property type="entry name" value="PDDEXK_AddAB-type"/>
</dbReference>
<dbReference type="GO" id="GO:0004386">
    <property type="term" value="F:helicase activity"/>
    <property type="evidence" value="ECO:0007669"/>
    <property type="project" value="UniProtKB-KW"/>
</dbReference>
<evidence type="ECO:0000256" key="7">
    <source>
        <dbReference type="ARBA" id="ARBA00023204"/>
    </source>
</evidence>
<evidence type="ECO:0000256" key="4">
    <source>
        <dbReference type="ARBA" id="ARBA00022806"/>
    </source>
</evidence>
<keyword evidence="5" id="KW-0067">ATP-binding</keyword>
<dbReference type="GO" id="GO:0005524">
    <property type="term" value="F:ATP binding"/>
    <property type="evidence" value="ECO:0007669"/>
    <property type="project" value="UniProtKB-KW"/>
</dbReference>
<keyword evidence="2" id="KW-0227">DNA damage</keyword>
<keyword evidence="1" id="KW-0547">Nucleotide-binding</keyword>
<keyword evidence="4" id="KW-0347">Helicase</keyword>
<dbReference type="GO" id="GO:0003677">
    <property type="term" value="F:DNA binding"/>
    <property type="evidence" value="ECO:0007669"/>
    <property type="project" value="UniProtKB-KW"/>
</dbReference>
<dbReference type="eggNOG" id="COG1468">
    <property type="taxonomic scope" value="Bacteria"/>
</dbReference>
<dbReference type="EMBL" id="CP001348">
    <property type="protein sequence ID" value="ACL77031.1"/>
    <property type="molecule type" value="Genomic_DNA"/>
</dbReference>
<keyword evidence="6" id="KW-0238">DNA-binding</keyword>
<evidence type="ECO:0000313" key="9">
    <source>
        <dbReference type="EMBL" id="ACL77031.1"/>
    </source>
</evidence>
<evidence type="ECO:0000256" key="6">
    <source>
        <dbReference type="ARBA" id="ARBA00023125"/>
    </source>
</evidence>
<name>B8I7G0_RUMCH</name>
<dbReference type="Proteomes" id="UP000001349">
    <property type="component" value="Chromosome"/>
</dbReference>
<sequence length="328" mass="38623">MAEYWKHNNNNKIEFSVSFTKFRLFEECEFKYALQTYGTWSEGLCVKKEDRNEVLCLKRLNTMDTILGTVIHDAIAEIASLPNPTPYCVPDNIYEYLYNDYNERLTIAKHNTYTVLNGARTSADKLYLKEIYFKEDRDTVTKKYEKVIEKLKRIANNLPKSLSYQDILEVGVKILLSDKTVGENKFPNFRYQGDIVYAKVDFLYEIPQSNNLILVDWKTGEKDTVKDKEQLLLYAIYLAESKYRGDYSKVNGIFYVNEYLLENKRFTYFLNDNDIEKFKEDFQIKVDKLKAKNKSVEDNIPLDIGHFKKAEDENVCRLCLYKAICAKY</sequence>
<dbReference type="STRING" id="394503.Ccel_2720"/>
<dbReference type="HOGENOM" id="CLU_846500_0_0_9"/>
<reference evidence="9 10" key="1">
    <citation type="submission" date="2009-01" db="EMBL/GenBank/DDBJ databases">
        <title>Complete sequence of Clostridium cellulolyticum H10.</title>
        <authorList>
            <consortium name="US DOE Joint Genome Institute"/>
            <person name="Lucas S."/>
            <person name="Copeland A."/>
            <person name="Lapidus A."/>
            <person name="Glavina del Rio T."/>
            <person name="Dalin E."/>
            <person name="Tice H."/>
            <person name="Bruce D."/>
            <person name="Goodwin L."/>
            <person name="Pitluck S."/>
            <person name="Chertkov O."/>
            <person name="Saunders E."/>
            <person name="Brettin T."/>
            <person name="Detter J.C."/>
            <person name="Han C."/>
            <person name="Larimer F."/>
            <person name="Land M."/>
            <person name="Hauser L."/>
            <person name="Kyrpides N."/>
            <person name="Ivanova N."/>
            <person name="Zhou J."/>
            <person name="Richardson P."/>
        </authorList>
    </citation>
    <scope>NUCLEOTIDE SEQUENCE [LARGE SCALE GENOMIC DNA]</scope>
    <source>
        <strain evidence="10">ATCC 35319 / DSM 5812 / JCM 6584 / H10</strain>
    </source>
</reference>
<evidence type="ECO:0000259" key="8">
    <source>
        <dbReference type="Pfam" id="PF12705"/>
    </source>
</evidence>
<evidence type="ECO:0000256" key="3">
    <source>
        <dbReference type="ARBA" id="ARBA00022801"/>
    </source>
</evidence>
<dbReference type="AlphaFoldDB" id="B8I7G0"/>
<dbReference type="KEGG" id="cce:Ccel_2720"/>
<protein>
    <recommendedName>
        <fullName evidence="8">PD-(D/E)XK endonuclease-like domain-containing protein</fullName>
    </recommendedName>
</protein>
<proteinExistence type="predicted"/>
<gene>
    <name evidence="9" type="ordered locus">Ccel_2720</name>
</gene>
<organism evidence="9 10">
    <name type="scientific">Ruminiclostridium cellulolyticum (strain ATCC 35319 / DSM 5812 / JCM 6584 / H10)</name>
    <name type="common">Clostridium cellulolyticum</name>
    <dbReference type="NCBI Taxonomy" id="394503"/>
    <lineage>
        <taxon>Bacteria</taxon>
        <taxon>Bacillati</taxon>
        <taxon>Bacillota</taxon>
        <taxon>Clostridia</taxon>
        <taxon>Eubacteriales</taxon>
        <taxon>Oscillospiraceae</taxon>
        <taxon>Ruminiclostridium</taxon>
    </lineage>
</organism>
<keyword evidence="3" id="KW-0378">Hydrolase</keyword>
<dbReference type="Pfam" id="PF12705">
    <property type="entry name" value="PDDEXK_1"/>
    <property type="match status" value="1"/>
</dbReference>
<dbReference type="Gene3D" id="3.90.320.10">
    <property type="match status" value="1"/>
</dbReference>
<evidence type="ECO:0000256" key="2">
    <source>
        <dbReference type="ARBA" id="ARBA00022763"/>
    </source>
</evidence>
<accession>B8I7G0</accession>
<evidence type="ECO:0000256" key="5">
    <source>
        <dbReference type="ARBA" id="ARBA00022840"/>
    </source>
</evidence>
<dbReference type="InterPro" id="IPR011604">
    <property type="entry name" value="PDDEXK-like_dom_sf"/>
</dbReference>
<dbReference type="RefSeq" id="WP_015926103.1">
    <property type="nucleotide sequence ID" value="NC_011898.1"/>
</dbReference>
<evidence type="ECO:0000313" key="10">
    <source>
        <dbReference type="Proteomes" id="UP000001349"/>
    </source>
</evidence>
<keyword evidence="7" id="KW-0234">DNA repair</keyword>
<dbReference type="OrthoDB" id="306181at2"/>
<keyword evidence="10" id="KW-1185">Reference proteome</keyword>
<dbReference type="GO" id="GO:0016787">
    <property type="term" value="F:hydrolase activity"/>
    <property type="evidence" value="ECO:0007669"/>
    <property type="project" value="UniProtKB-KW"/>
</dbReference>
<feature type="domain" description="PD-(D/E)XK endonuclease-like" evidence="8">
    <location>
        <begin position="17"/>
        <end position="325"/>
    </location>
</feature>
<evidence type="ECO:0000256" key="1">
    <source>
        <dbReference type="ARBA" id="ARBA00022741"/>
    </source>
</evidence>